<dbReference type="InterPro" id="IPR010146">
    <property type="entry name" value="CRISPR-assoc_prot_Csn2-typ"/>
</dbReference>
<name>A0A1M7S3B9_9FIRM</name>
<dbReference type="Pfam" id="PF09711">
    <property type="entry name" value="Cas_Csn2"/>
    <property type="match status" value="1"/>
</dbReference>
<dbReference type="RefSeq" id="WP_072701379.1">
    <property type="nucleotide sequence ID" value="NZ_FRDH01000004.1"/>
</dbReference>
<dbReference type="Gene3D" id="3.40.50.11940">
    <property type="match status" value="2"/>
</dbReference>
<protein>
    <submittedName>
        <fullName evidence="1">CRISPR type II-A/NMEMI-associated protein Csn2</fullName>
    </submittedName>
</protein>
<proteinExistence type="predicted"/>
<dbReference type="InterPro" id="IPR038600">
    <property type="entry name" value="Csn2_sf"/>
</dbReference>
<organism evidence="1 2">
    <name type="scientific">Butyrivibrio hungatei DSM 14810</name>
    <dbReference type="NCBI Taxonomy" id="1121132"/>
    <lineage>
        <taxon>Bacteria</taxon>
        <taxon>Bacillati</taxon>
        <taxon>Bacillota</taxon>
        <taxon>Clostridia</taxon>
        <taxon>Lachnospirales</taxon>
        <taxon>Lachnospiraceae</taxon>
        <taxon>Butyrivibrio</taxon>
    </lineage>
</organism>
<evidence type="ECO:0000313" key="2">
    <source>
        <dbReference type="Proteomes" id="UP000184097"/>
    </source>
</evidence>
<sequence>MRFAYDPYSISINLEEDKSTIIQIENRNAFSAILADLYMLVNYGEGESAIYDEEKSIDIKKYAELIIEPFSIDLNSRKIKARLYQEIEDEIRENFYSDFLDVSGAIQMYIEKISENIQYSISFQDHISIEDLLKIENIQMDYPCDNICEKINIYMKLLKSACKIDTIFIADINRFVSEKELSEILVDARYNKINIVLINSSPIKDIPEQTNLFILDEELCFWKA</sequence>
<accession>A0A1M7S3B9</accession>
<dbReference type="AlphaFoldDB" id="A0A1M7S3B9"/>
<dbReference type="Proteomes" id="UP000184097">
    <property type="component" value="Unassembled WGS sequence"/>
</dbReference>
<evidence type="ECO:0000313" key="1">
    <source>
        <dbReference type="EMBL" id="SHN52988.1"/>
    </source>
</evidence>
<dbReference type="NCBIfam" id="TIGR01866">
    <property type="entry name" value="cas_Csn2"/>
    <property type="match status" value="1"/>
</dbReference>
<gene>
    <name evidence="1" type="ORF">SAMN02745247_00875</name>
</gene>
<reference evidence="1 2" key="1">
    <citation type="submission" date="2016-12" db="EMBL/GenBank/DDBJ databases">
        <authorList>
            <person name="Song W.-J."/>
            <person name="Kurnit D.M."/>
        </authorList>
    </citation>
    <scope>NUCLEOTIDE SEQUENCE [LARGE SCALE GENOMIC DNA]</scope>
    <source>
        <strain evidence="1 2">DSM 14810</strain>
    </source>
</reference>
<dbReference type="EMBL" id="FRDH01000004">
    <property type="protein sequence ID" value="SHN52988.1"/>
    <property type="molecule type" value="Genomic_DNA"/>
</dbReference>